<proteinExistence type="predicted"/>
<evidence type="ECO:0000256" key="10">
    <source>
        <dbReference type="SAM" id="Phobius"/>
    </source>
</evidence>
<dbReference type="GO" id="GO:0005886">
    <property type="term" value="C:plasma membrane"/>
    <property type="evidence" value="ECO:0007669"/>
    <property type="project" value="UniProtKB-SubCell"/>
</dbReference>
<dbReference type="OrthoDB" id="7476568at2759"/>
<feature type="transmembrane region" description="Helical" evidence="10">
    <location>
        <begin position="138"/>
        <end position="158"/>
    </location>
</feature>
<protein>
    <submittedName>
        <fullName evidence="12">Uncharacterized protein LOC114248973</fullName>
    </submittedName>
</protein>
<gene>
    <name evidence="12" type="primary">LOC114248973</name>
</gene>
<feature type="transmembrane region" description="Helical" evidence="10">
    <location>
        <begin position="277"/>
        <end position="296"/>
    </location>
</feature>
<feature type="transmembrane region" description="Helical" evidence="10">
    <location>
        <begin position="701"/>
        <end position="722"/>
    </location>
</feature>
<feature type="transmembrane region" description="Helical" evidence="10">
    <location>
        <begin position="82"/>
        <end position="100"/>
    </location>
</feature>
<dbReference type="PANTHER" id="PTHR21137">
    <property type="entry name" value="ODORANT RECEPTOR"/>
    <property type="match status" value="1"/>
</dbReference>
<keyword evidence="6 10" id="KW-1133">Transmembrane helix</keyword>
<feature type="transmembrane region" description="Helical" evidence="10">
    <location>
        <begin position="536"/>
        <end position="558"/>
    </location>
</feature>
<dbReference type="GO" id="GO:0005549">
    <property type="term" value="F:odorant binding"/>
    <property type="evidence" value="ECO:0007669"/>
    <property type="project" value="InterPro"/>
</dbReference>
<dbReference type="GeneID" id="114248973"/>
<keyword evidence="5" id="KW-0552">Olfaction</keyword>
<feature type="transmembrane region" description="Helical" evidence="10">
    <location>
        <begin position="667"/>
        <end position="689"/>
    </location>
</feature>
<evidence type="ECO:0000256" key="8">
    <source>
        <dbReference type="ARBA" id="ARBA00023170"/>
    </source>
</evidence>
<keyword evidence="2" id="KW-1003">Cell membrane</keyword>
<evidence type="ECO:0000256" key="6">
    <source>
        <dbReference type="ARBA" id="ARBA00022989"/>
    </source>
</evidence>
<keyword evidence="11" id="KW-1185">Reference proteome</keyword>
<keyword evidence="8" id="KW-0675">Receptor</keyword>
<evidence type="ECO:0000256" key="4">
    <source>
        <dbReference type="ARBA" id="ARBA00022692"/>
    </source>
</evidence>
<dbReference type="PANTHER" id="PTHR21137:SF35">
    <property type="entry name" value="ODORANT RECEPTOR 19A-RELATED"/>
    <property type="match status" value="1"/>
</dbReference>
<feature type="transmembrane region" description="Helical" evidence="10">
    <location>
        <begin position="45"/>
        <end position="70"/>
    </location>
</feature>
<dbReference type="AlphaFoldDB" id="A0A6J2KD74"/>
<reference evidence="12" key="1">
    <citation type="submission" date="2025-08" db="UniProtKB">
        <authorList>
            <consortium name="RefSeq"/>
        </authorList>
    </citation>
    <scope>IDENTIFICATION</scope>
    <source>
        <tissue evidence="12">Silk gland</tissue>
    </source>
</reference>
<evidence type="ECO:0000256" key="7">
    <source>
        <dbReference type="ARBA" id="ARBA00023136"/>
    </source>
</evidence>
<feature type="transmembrane region" description="Helical" evidence="10">
    <location>
        <begin position="308"/>
        <end position="326"/>
    </location>
</feature>
<dbReference type="InterPro" id="IPR004117">
    <property type="entry name" value="7tm6_olfct_rcpt"/>
</dbReference>
<evidence type="ECO:0000256" key="5">
    <source>
        <dbReference type="ARBA" id="ARBA00022725"/>
    </source>
</evidence>
<keyword evidence="3" id="KW-0716">Sensory transduction</keyword>
<evidence type="ECO:0000313" key="11">
    <source>
        <dbReference type="Proteomes" id="UP000504629"/>
    </source>
</evidence>
<organism evidence="11 12">
    <name type="scientific">Bombyx mandarina</name>
    <name type="common">Wild silk moth</name>
    <name type="synonym">Wild silkworm</name>
    <dbReference type="NCBI Taxonomy" id="7092"/>
    <lineage>
        <taxon>Eukaryota</taxon>
        <taxon>Metazoa</taxon>
        <taxon>Ecdysozoa</taxon>
        <taxon>Arthropoda</taxon>
        <taxon>Hexapoda</taxon>
        <taxon>Insecta</taxon>
        <taxon>Pterygota</taxon>
        <taxon>Neoptera</taxon>
        <taxon>Endopterygota</taxon>
        <taxon>Lepidoptera</taxon>
        <taxon>Glossata</taxon>
        <taxon>Ditrysia</taxon>
        <taxon>Bombycoidea</taxon>
        <taxon>Bombycidae</taxon>
        <taxon>Bombycinae</taxon>
        <taxon>Bombyx</taxon>
    </lineage>
</organism>
<evidence type="ECO:0000313" key="12">
    <source>
        <dbReference type="RefSeq" id="XP_028038224.1"/>
    </source>
</evidence>
<evidence type="ECO:0000256" key="3">
    <source>
        <dbReference type="ARBA" id="ARBA00022606"/>
    </source>
</evidence>
<evidence type="ECO:0000256" key="9">
    <source>
        <dbReference type="ARBA" id="ARBA00023224"/>
    </source>
</evidence>
<keyword evidence="9" id="KW-0807">Transducer</keyword>
<evidence type="ECO:0000256" key="2">
    <source>
        <dbReference type="ARBA" id="ARBA00022475"/>
    </source>
</evidence>
<keyword evidence="7 10" id="KW-0472">Membrane</keyword>
<dbReference type="Proteomes" id="UP000504629">
    <property type="component" value="Unplaced"/>
</dbReference>
<evidence type="ECO:0000256" key="1">
    <source>
        <dbReference type="ARBA" id="ARBA00004651"/>
    </source>
</evidence>
<feature type="transmembrane region" description="Helical" evidence="10">
    <location>
        <begin position="446"/>
        <end position="467"/>
    </location>
</feature>
<dbReference type="GO" id="GO:0004984">
    <property type="term" value="F:olfactory receptor activity"/>
    <property type="evidence" value="ECO:0007669"/>
    <property type="project" value="InterPro"/>
</dbReference>
<feature type="transmembrane region" description="Helical" evidence="10">
    <location>
        <begin position="590"/>
        <end position="613"/>
    </location>
</feature>
<sequence length="797" mass="91175">MHEFVINVQNETTKLYDKLNIILYILGLQGIWVDEIKLSRRFHVFFKVVTFILHIMCGMFAGLQFFAIFTQNSLNSQQKSDVIVIGISNPMAYIFCINFIRNRNEIKDLFYHLAVVLKIYYNDVEIEKSMVKKIKSYISTYVFASITILVSNGIIAFFQTINSDEPFLGIITAWPDKTDTSKTAGYARIGFYLFWCIHFFRISTVFAVIVCILISIKYQYKILCSYFESLNKIFDDETSSHEVKEAEFENAFCNGIKIHTQIIWCVRRCQIMCRTVFSANILLDTFVLVVLMLAMVNSENDFCGLCSQMSSVLVTVVLMAFFMWTAGDITVQASQLPDAIYGSGWYNCRGKSSARIRSLVTISMNKAQQPILMWALGFVELSHKNFVASIFVGITCIMIQASKYPNSKTKELFRKIAHIAYICGLPNFWIEELNLPKSFIRVYDKIVRIFNVATYFFLGIEIAAHFTQHHLTNKQNFDLLLYSISHPILNGYGVIVSRQVENVRKVLLDLIVNLKVQYNDPVIEEAMIKISMTYSVSLITNCVLSMLTYTFDALLMVYKKGVTFNVIITAWPDVEDTSTEASIGRIGFHIFWWLFVTRPFAVYVLVINLTTCLSHQYMNLQSYFHNLEDIFKENLSQNEKEAKYEAEYKIGVMLHANTLRCTRRCHMVWNGVMSGQIIFNISLIVIIMAQMMNSDRTLVNTFGTVLTASAILISTGFFMWNAGDVTVQASRLATAMYCSGWQNCRGKSSVSIRNMVMNTIAVAQRPLVLRGLGVIDLSYQSYLSIVKASYTVFSVIY</sequence>
<feature type="transmembrane region" description="Helical" evidence="10">
    <location>
        <begin position="192"/>
        <end position="216"/>
    </location>
</feature>
<comment type="subcellular location">
    <subcellularLocation>
        <location evidence="1">Cell membrane</location>
        <topology evidence="1">Multi-pass membrane protein</topology>
    </subcellularLocation>
</comment>
<feature type="transmembrane region" description="Helical" evidence="10">
    <location>
        <begin position="479"/>
        <end position="497"/>
    </location>
</feature>
<keyword evidence="4 10" id="KW-0812">Transmembrane</keyword>
<accession>A0A6J2KD74</accession>
<name>A0A6J2KD74_BOMMA</name>
<dbReference type="GO" id="GO:0007165">
    <property type="term" value="P:signal transduction"/>
    <property type="evidence" value="ECO:0007669"/>
    <property type="project" value="UniProtKB-KW"/>
</dbReference>
<dbReference type="RefSeq" id="XP_028038224.1">
    <property type="nucleotide sequence ID" value="XM_028182423.1"/>
</dbReference>
<dbReference type="Pfam" id="PF02949">
    <property type="entry name" value="7tm_6"/>
    <property type="match status" value="2"/>
</dbReference>
<dbReference type="KEGG" id="bman:114248973"/>